<evidence type="ECO:0000259" key="4">
    <source>
        <dbReference type="PROSITE" id="PS50021"/>
    </source>
</evidence>
<name>A0A1S3IZ58_LINAN</name>
<dbReference type="RefSeq" id="XP_013403490.1">
    <property type="nucleotide sequence ID" value="XM_013548036.1"/>
</dbReference>
<comment type="similarity">
    <text evidence="1 2">Belongs to the calponin family.</text>
</comment>
<dbReference type="InterPro" id="IPR003096">
    <property type="entry name" value="SM22_calponin"/>
</dbReference>
<accession>A0A1S3IZ58</accession>
<reference evidence="6" key="1">
    <citation type="submission" date="2025-08" db="UniProtKB">
        <authorList>
            <consortium name="RefSeq"/>
        </authorList>
    </citation>
    <scope>IDENTIFICATION</scope>
    <source>
        <tissue evidence="6">Gonads</tissue>
    </source>
</reference>
<dbReference type="InterPro" id="IPR050606">
    <property type="entry name" value="Calponin-like"/>
</dbReference>
<dbReference type="SUPFAM" id="SSF47576">
    <property type="entry name" value="Calponin-homology domain, CH-domain"/>
    <property type="match status" value="1"/>
</dbReference>
<dbReference type="SMART" id="SM00033">
    <property type="entry name" value="CH"/>
    <property type="match status" value="1"/>
</dbReference>
<dbReference type="GO" id="GO:0007015">
    <property type="term" value="P:actin filament organization"/>
    <property type="evidence" value="ECO:0007669"/>
    <property type="project" value="TreeGrafter"/>
</dbReference>
<dbReference type="Proteomes" id="UP000085678">
    <property type="component" value="Unplaced"/>
</dbReference>
<evidence type="ECO:0000313" key="6">
    <source>
        <dbReference type="RefSeq" id="XP_013403490.1"/>
    </source>
</evidence>
<gene>
    <name evidence="6" type="primary">LOC106168834</name>
</gene>
<dbReference type="InterPro" id="IPR036872">
    <property type="entry name" value="CH_dom_sf"/>
</dbReference>
<evidence type="ECO:0000256" key="1">
    <source>
        <dbReference type="ARBA" id="ARBA00009631"/>
    </source>
</evidence>
<dbReference type="InterPro" id="IPR000557">
    <property type="entry name" value="Calponin_repeat"/>
</dbReference>
<dbReference type="PANTHER" id="PTHR47385">
    <property type="entry name" value="CALPONIN"/>
    <property type="match status" value="1"/>
</dbReference>
<dbReference type="CDD" id="cd21207">
    <property type="entry name" value="CH_dMP20-like"/>
    <property type="match status" value="1"/>
</dbReference>
<sequence>MSSDSRAKPAGIARDIANKIDKKRDPAVERETLEWIQAVLGDSYKIDMDRPYEEVLRDGVILCNLINALKPGSVKKVNKSGGAFLLMANLEQFTQACVDYGCRKEDLFQSVDLWEKRNIPAVTNALQALGTCCQRHPEYKGPIFGPKPAEKNVRQFTDEQMRAGQTIIGLQMGSNQGASQSGMNIGNTRHIVD</sequence>
<dbReference type="PROSITE" id="PS50021">
    <property type="entry name" value="CH"/>
    <property type="match status" value="1"/>
</dbReference>
<dbReference type="PROSITE" id="PS01052">
    <property type="entry name" value="CALPONIN_1"/>
    <property type="match status" value="1"/>
</dbReference>
<dbReference type="InterPro" id="IPR001715">
    <property type="entry name" value="CH_dom"/>
</dbReference>
<evidence type="ECO:0000256" key="2">
    <source>
        <dbReference type="RuleBase" id="RU361224"/>
    </source>
</evidence>
<feature type="region of interest" description="Disordered" evidence="3">
    <location>
        <begin position="174"/>
        <end position="193"/>
    </location>
</feature>
<evidence type="ECO:0000313" key="5">
    <source>
        <dbReference type="Proteomes" id="UP000085678"/>
    </source>
</evidence>
<dbReference type="Gene3D" id="1.10.418.10">
    <property type="entry name" value="Calponin-like domain"/>
    <property type="match status" value="1"/>
</dbReference>
<dbReference type="PANTHER" id="PTHR47385:SF24">
    <property type="entry name" value="MUSCLE-SPECIFIC PROTEIN 20"/>
    <property type="match status" value="1"/>
</dbReference>
<protein>
    <recommendedName>
        <fullName evidence="2">Transgelin</fullName>
    </recommendedName>
</protein>
<proteinExistence type="inferred from homology"/>
<dbReference type="GO" id="GO:0051015">
    <property type="term" value="F:actin filament binding"/>
    <property type="evidence" value="ECO:0007669"/>
    <property type="project" value="TreeGrafter"/>
</dbReference>
<dbReference type="Pfam" id="PF00402">
    <property type="entry name" value="Calponin"/>
    <property type="match status" value="1"/>
</dbReference>
<dbReference type="GeneID" id="106168834"/>
<dbReference type="KEGG" id="lak:106168834"/>
<keyword evidence="5" id="KW-1185">Reference proteome</keyword>
<dbReference type="STRING" id="7574.A0A1S3IZ58"/>
<evidence type="ECO:0000256" key="3">
    <source>
        <dbReference type="SAM" id="MobiDB-lite"/>
    </source>
</evidence>
<feature type="domain" description="Calponin-homology (CH)" evidence="4">
    <location>
        <begin position="26"/>
        <end position="133"/>
    </location>
</feature>
<organism evidence="5 6">
    <name type="scientific">Lingula anatina</name>
    <name type="common">Brachiopod</name>
    <name type="synonym">Lingula unguis</name>
    <dbReference type="NCBI Taxonomy" id="7574"/>
    <lineage>
        <taxon>Eukaryota</taxon>
        <taxon>Metazoa</taxon>
        <taxon>Spiralia</taxon>
        <taxon>Lophotrochozoa</taxon>
        <taxon>Brachiopoda</taxon>
        <taxon>Linguliformea</taxon>
        <taxon>Lingulata</taxon>
        <taxon>Lingulida</taxon>
        <taxon>Linguloidea</taxon>
        <taxon>Lingulidae</taxon>
        <taxon>Lingula</taxon>
    </lineage>
</organism>
<dbReference type="InParanoid" id="A0A1S3IZ58"/>
<dbReference type="OrthoDB" id="21595at2759"/>
<dbReference type="Pfam" id="PF00307">
    <property type="entry name" value="CH"/>
    <property type="match status" value="1"/>
</dbReference>
<dbReference type="PROSITE" id="PS51122">
    <property type="entry name" value="CALPONIN_2"/>
    <property type="match status" value="1"/>
</dbReference>
<dbReference type="GO" id="GO:0015629">
    <property type="term" value="C:actin cytoskeleton"/>
    <property type="evidence" value="ECO:0007669"/>
    <property type="project" value="TreeGrafter"/>
</dbReference>
<dbReference type="AlphaFoldDB" id="A0A1S3IZ58"/>
<feature type="compositionally biased region" description="Polar residues" evidence="3">
    <location>
        <begin position="174"/>
        <end position="187"/>
    </location>
</feature>
<dbReference type="PRINTS" id="PR00888">
    <property type="entry name" value="SM22CALPONIN"/>
</dbReference>